<evidence type="ECO:0000313" key="5">
    <source>
        <dbReference type="Proteomes" id="UP000663918"/>
    </source>
</evidence>
<dbReference type="InterPro" id="IPR050595">
    <property type="entry name" value="Bact_response_regulator"/>
</dbReference>
<dbReference type="SUPFAM" id="SSF52172">
    <property type="entry name" value="CheY-like"/>
    <property type="match status" value="1"/>
</dbReference>
<keyword evidence="1" id="KW-0597">Phosphoprotein</keyword>
<dbReference type="InterPro" id="IPR011006">
    <property type="entry name" value="CheY-like_superfamily"/>
</dbReference>
<dbReference type="Pfam" id="PF00072">
    <property type="entry name" value="Response_reg"/>
    <property type="match status" value="1"/>
</dbReference>
<dbReference type="PANTHER" id="PTHR44591:SF3">
    <property type="entry name" value="RESPONSE REGULATORY DOMAIN-CONTAINING PROTEIN"/>
    <property type="match status" value="1"/>
</dbReference>
<evidence type="ECO:0000256" key="2">
    <source>
        <dbReference type="PROSITE-ProRule" id="PRU00169"/>
    </source>
</evidence>
<evidence type="ECO:0000259" key="3">
    <source>
        <dbReference type="PROSITE" id="PS50110"/>
    </source>
</evidence>
<protein>
    <submittedName>
        <fullName evidence="4">Response regulator</fullName>
    </submittedName>
</protein>
<dbReference type="GO" id="GO:0000160">
    <property type="term" value="P:phosphorelay signal transduction system"/>
    <property type="evidence" value="ECO:0007669"/>
    <property type="project" value="InterPro"/>
</dbReference>
<dbReference type="CDD" id="cd17546">
    <property type="entry name" value="REC_hyHK_CKI1_RcsC-like"/>
    <property type="match status" value="1"/>
</dbReference>
<dbReference type="PROSITE" id="PS50110">
    <property type="entry name" value="RESPONSE_REGULATORY"/>
    <property type="match status" value="1"/>
</dbReference>
<organism evidence="4 5">
    <name type="scientific">Brevundimonas goettingensis</name>
    <dbReference type="NCBI Taxonomy" id="2774190"/>
    <lineage>
        <taxon>Bacteria</taxon>
        <taxon>Pseudomonadati</taxon>
        <taxon>Pseudomonadota</taxon>
        <taxon>Alphaproteobacteria</taxon>
        <taxon>Caulobacterales</taxon>
        <taxon>Caulobacteraceae</taxon>
        <taxon>Brevundimonas</taxon>
    </lineage>
</organism>
<name>A0A975C1L9_9CAUL</name>
<gene>
    <name evidence="4" type="ORF">IFJ75_11490</name>
</gene>
<comment type="caution">
    <text evidence="2">Lacks conserved residue(s) required for the propagation of feature annotation.</text>
</comment>
<dbReference type="KEGG" id="bgoe:IFJ75_11490"/>
<dbReference type="AlphaFoldDB" id="A0A975C1L9"/>
<feature type="domain" description="Response regulatory" evidence="3">
    <location>
        <begin position="14"/>
        <end position="133"/>
    </location>
</feature>
<dbReference type="Gene3D" id="3.40.50.2300">
    <property type="match status" value="1"/>
</dbReference>
<sequence>MHLSGTRLALRDVEPLVVDDNPQSTELLGAILMGFGISRPTKCHSVEAAREALLTRRFDLVMVNCEMIEEDGFTLVREMRADRQGPNACTPVLMLSASTPESKVVRARDSGANFTIAKPVSPMILLERMLWIAQSRRAFIDTPRYQGPDRRFRTEPLPPGVYERRAEDLRITAIPDRALSQDEIDGLFT</sequence>
<dbReference type="PANTHER" id="PTHR44591">
    <property type="entry name" value="STRESS RESPONSE REGULATOR PROTEIN 1"/>
    <property type="match status" value="1"/>
</dbReference>
<evidence type="ECO:0000256" key="1">
    <source>
        <dbReference type="ARBA" id="ARBA00022553"/>
    </source>
</evidence>
<reference evidence="4" key="1">
    <citation type="submission" date="2020-09" db="EMBL/GenBank/DDBJ databases">
        <title>Brevundimonas sp. LVF2 isolated from a puddle in Goettingen, Germany.</title>
        <authorList>
            <person name="Friedrich I."/>
            <person name="Klassen A."/>
            <person name="Hannes N."/>
            <person name="Schneider D."/>
            <person name="Hertel R."/>
            <person name="Daniel R."/>
        </authorList>
    </citation>
    <scope>NUCLEOTIDE SEQUENCE</scope>
    <source>
        <strain evidence="4">LVF2</strain>
    </source>
</reference>
<accession>A0A975C1L9</accession>
<evidence type="ECO:0000313" key="4">
    <source>
        <dbReference type="EMBL" id="QTC89917.1"/>
    </source>
</evidence>
<dbReference type="SMART" id="SM00448">
    <property type="entry name" value="REC"/>
    <property type="match status" value="1"/>
</dbReference>
<keyword evidence="5" id="KW-1185">Reference proteome</keyword>
<dbReference type="Proteomes" id="UP000663918">
    <property type="component" value="Chromosome"/>
</dbReference>
<proteinExistence type="predicted"/>
<dbReference type="RefSeq" id="WP_207868314.1">
    <property type="nucleotide sequence ID" value="NZ_CP062222.1"/>
</dbReference>
<dbReference type="InterPro" id="IPR001789">
    <property type="entry name" value="Sig_transdc_resp-reg_receiver"/>
</dbReference>
<dbReference type="EMBL" id="CP062222">
    <property type="protein sequence ID" value="QTC89917.1"/>
    <property type="molecule type" value="Genomic_DNA"/>
</dbReference>